<evidence type="ECO:0000256" key="3">
    <source>
        <dbReference type="ARBA" id="ARBA00023163"/>
    </source>
</evidence>
<evidence type="ECO:0000313" key="6">
    <source>
        <dbReference type="EMBL" id="TLP66678.1"/>
    </source>
</evidence>
<reference evidence="6" key="1">
    <citation type="submission" date="2019-05" db="EMBL/GenBank/DDBJ databases">
        <title>Isolation, diversity and antifungal activity of Actinobacteria from wheat.</title>
        <authorList>
            <person name="Yu B."/>
        </authorList>
    </citation>
    <scope>NUCLEOTIDE SEQUENCE [LARGE SCALE GENOMIC DNA]</scope>
    <source>
        <strain evidence="6">NEAU-HEGS1-5</strain>
    </source>
</reference>
<dbReference type="GO" id="GO:0003677">
    <property type="term" value="F:DNA binding"/>
    <property type="evidence" value="ECO:0007669"/>
    <property type="project" value="UniProtKB-KW"/>
</dbReference>
<dbReference type="InterPro" id="IPR011990">
    <property type="entry name" value="TPR-like_helical_dom_sf"/>
</dbReference>
<dbReference type="InterPro" id="IPR016032">
    <property type="entry name" value="Sig_transdc_resp-reg_C-effctor"/>
</dbReference>
<dbReference type="Pfam" id="PF13424">
    <property type="entry name" value="TPR_12"/>
    <property type="match status" value="1"/>
</dbReference>
<dbReference type="PROSITE" id="PS50043">
    <property type="entry name" value="HTH_LUXR_2"/>
    <property type="match status" value="1"/>
</dbReference>
<keyword evidence="7" id="KW-1185">Reference proteome</keyword>
<dbReference type="Proteomes" id="UP000309033">
    <property type="component" value="Unassembled WGS sequence"/>
</dbReference>
<name>A0A5R8ZLL7_9ACTN</name>
<organism evidence="6 7">
    <name type="scientific">Microbispora triticiradicis</name>
    <dbReference type="NCBI Taxonomy" id="2200763"/>
    <lineage>
        <taxon>Bacteria</taxon>
        <taxon>Bacillati</taxon>
        <taxon>Actinomycetota</taxon>
        <taxon>Actinomycetes</taxon>
        <taxon>Streptosporangiales</taxon>
        <taxon>Streptosporangiaceae</taxon>
        <taxon>Microbispora</taxon>
    </lineage>
</organism>
<dbReference type="Gene3D" id="1.10.10.10">
    <property type="entry name" value="Winged helix-like DNA-binding domain superfamily/Winged helix DNA-binding domain"/>
    <property type="match status" value="1"/>
</dbReference>
<accession>A0A5R8ZLL7</accession>
<dbReference type="GO" id="GO:0006355">
    <property type="term" value="P:regulation of DNA-templated transcription"/>
    <property type="evidence" value="ECO:0007669"/>
    <property type="project" value="InterPro"/>
</dbReference>
<evidence type="ECO:0000259" key="5">
    <source>
        <dbReference type="PROSITE" id="PS50043"/>
    </source>
</evidence>
<keyword evidence="2" id="KW-0238">DNA-binding</keyword>
<dbReference type="EMBL" id="VANP01000001">
    <property type="protein sequence ID" value="TLP66678.1"/>
    <property type="molecule type" value="Genomic_DNA"/>
</dbReference>
<dbReference type="PROSITE" id="PS00622">
    <property type="entry name" value="HTH_LUXR_1"/>
    <property type="match status" value="1"/>
</dbReference>
<dbReference type="PANTHER" id="PTHR44688:SF16">
    <property type="entry name" value="DNA-BINDING TRANSCRIPTIONAL ACTIVATOR DEVR_DOSR"/>
    <property type="match status" value="1"/>
</dbReference>
<protein>
    <submittedName>
        <fullName evidence="6">Helix-turn-helix transcriptional regulator</fullName>
    </submittedName>
</protein>
<dbReference type="InterPro" id="IPR000792">
    <property type="entry name" value="Tscrpt_reg_LuxR_C"/>
</dbReference>
<evidence type="ECO:0000256" key="2">
    <source>
        <dbReference type="ARBA" id="ARBA00023125"/>
    </source>
</evidence>
<dbReference type="Pfam" id="PF00196">
    <property type="entry name" value="GerE"/>
    <property type="match status" value="1"/>
</dbReference>
<keyword evidence="1" id="KW-0805">Transcription regulation</keyword>
<feature type="domain" description="HTH luxR-type" evidence="5">
    <location>
        <begin position="204"/>
        <end position="269"/>
    </location>
</feature>
<dbReference type="PANTHER" id="PTHR44688">
    <property type="entry name" value="DNA-BINDING TRANSCRIPTIONAL ACTIVATOR DEVR_DOSR"/>
    <property type="match status" value="1"/>
</dbReference>
<proteinExistence type="predicted"/>
<dbReference type="AlphaFoldDB" id="A0A5R8ZLL7"/>
<dbReference type="SMART" id="SM00421">
    <property type="entry name" value="HTH_LUXR"/>
    <property type="match status" value="1"/>
</dbReference>
<dbReference type="OrthoDB" id="483at2"/>
<dbReference type="CDD" id="cd06170">
    <property type="entry name" value="LuxR_C_like"/>
    <property type="match status" value="1"/>
</dbReference>
<keyword evidence="3" id="KW-0804">Transcription</keyword>
<gene>
    <name evidence="6" type="ORF">FED44_04290</name>
</gene>
<feature type="compositionally biased region" description="Polar residues" evidence="4">
    <location>
        <begin position="78"/>
        <end position="92"/>
    </location>
</feature>
<sequence length="278" mass="30002">MTNPTRSAMWPPNLRQRYWERLTGASGSEQPAGERGRAGYSLLYRYVAALLDVRLPQRDPPLQGKTSIQQVAPARRTVSASPPDNATKSSSGAPADHEDQDVTSSTRIESLLSPEHPDALATRSSLARWTGEAGDAAAARDQYAALLPIIERVHGPEHPDALATRSSLARWTGEAGDAAAARDQYAALLPIIERVQRASHTPSGPDRTRALTSRELAIASLVVSGMSSRAIAKQLTLSLRTVEIHLSHIYDKLGVTSREGLAARLLASERSQPDAKPR</sequence>
<feature type="region of interest" description="Disordered" evidence="4">
    <location>
        <begin position="57"/>
        <end position="119"/>
    </location>
</feature>
<evidence type="ECO:0000256" key="4">
    <source>
        <dbReference type="SAM" id="MobiDB-lite"/>
    </source>
</evidence>
<dbReference type="Gene3D" id="1.25.40.10">
    <property type="entry name" value="Tetratricopeptide repeat domain"/>
    <property type="match status" value="1"/>
</dbReference>
<evidence type="ECO:0000313" key="7">
    <source>
        <dbReference type="Proteomes" id="UP000309033"/>
    </source>
</evidence>
<comment type="caution">
    <text evidence="6">The sequence shown here is derived from an EMBL/GenBank/DDBJ whole genome shotgun (WGS) entry which is preliminary data.</text>
</comment>
<dbReference type="InterPro" id="IPR036388">
    <property type="entry name" value="WH-like_DNA-bd_sf"/>
</dbReference>
<dbReference type="PRINTS" id="PR00038">
    <property type="entry name" value="HTHLUXR"/>
</dbReference>
<dbReference type="SUPFAM" id="SSF46894">
    <property type="entry name" value="C-terminal effector domain of the bipartite response regulators"/>
    <property type="match status" value="1"/>
</dbReference>
<evidence type="ECO:0000256" key="1">
    <source>
        <dbReference type="ARBA" id="ARBA00023015"/>
    </source>
</evidence>